<dbReference type="EMBL" id="ML179036">
    <property type="protein sequence ID" value="THV07886.1"/>
    <property type="molecule type" value="Genomic_DNA"/>
</dbReference>
<evidence type="ECO:0000313" key="2">
    <source>
        <dbReference type="Proteomes" id="UP000297245"/>
    </source>
</evidence>
<organism evidence="1 2">
    <name type="scientific">Dendrothele bispora (strain CBS 962.96)</name>
    <dbReference type="NCBI Taxonomy" id="1314807"/>
    <lineage>
        <taxon>Eukaryota</taxon>
        <taxon>Fungi</taxon>
        <taxon>Dikarya</taxon>
        <taxon>Basidiomycota</taxon>
        <taxon>Agaricomycotina</taxon>
        <taxon>Agaricomycetes</taxon>
        <taxon>Agaricomycetidae</taxon>
        <taxon>Agaricales</taxon>
        <taxon>Agaricales incertae sedis</taxon>
        <taxon>Dendrothele</taxon>
    </lineage>
</organism>
<dbReference type="AlphaFoldDB" id="A0A4V4HIT3"/>
<protein>
    <submittedName>
        <fullName evidence="1">Uncharacterized protein</fullName>
    </submittedName>
</protein>
<sequence>MNSWGFVAGALLCTQVNNLDSAENFCIDSNETHWETCSDSEACFHEQFDFEILRIYWRPIVSNVRAPIIQFLLHYIGTISNEVTSNMLYKDGIDNDKKRQLHSTSMIVATSKAFSGVDQSRSSLRSVCNRVSHHQKEMSKYVCNVNFFSTFKRAKHAK</sequence>
<gene>
    <name evidence="1" type="ORF">K435DRAFT_172186</name>
</gene>
<keyword evidence="2" id="KW-1185">Reference proteome</keyword>
<name>A0A4V4HIT3_DENBC</name>
<accession>A0A4V4HIT3</accession>
<dbReference type="Proteomes" id="UP000297245">
    <property type="component" value="Unassembled WGS sequence"/>
</dbReference>
<proteinExistence type="predicted"/>
<reference evidence="1 2" key="1">
    <citation type="journal article" date="2019" name="Nat. Ecol. Evol.">
        <title>Megaphylogeny resolves global patterns of mushroom evolution.</title>
        <authorList>
            <person name="Varga T."/>
            <person name="Krizsan K."/>
            <person name="Foldi C."/>
            <person name="Dima B."/>
            <person name="Sanchez-Garcia M."/>
            <person name="Sanchez-Ramirez S."/>
            <person name="Szollosi G.J."/>
            <person name="Szarkandi J.G."/>
            <person name="Papp V."/>
            <person name="Albert L."/>
            <person name="Andreopoulos W."/>
            <person name="Angelini C."/>
            <person name="Antonin V."/>
            <person name="Barry K.W."/>
            <person name="Bougher N.L."/>
            <person name="Buchanan P."/>
            <person name="Buyck B."/>
            <person name="Bense V."/>
            <person name="Catcheside P."/>
            <person name="Chovatia M."/>
            <person name="Cooper J."/>
            <person name="Damon W."/>
            <person name="Desjardin D."/>
            <person name="Finy P."/>
            <person name="Geml J."/>
            <person name="Haridas S."/>
            <person name="Hughes K."/>
            <person name="Justo A."/>
            <person name="Karasinski D."/>
            <person name="Kautmanova I."/>
            <person name="Kiss B."/>
            <person name="Kocsube S."/>
            <person name="Kotiranta H."/>
            <person name="LaButti K.M."/>
            <person name="Lechner B.E."/>
            <person name="Liimatainen K."/>
            <person name="Lipzen A."/>
            <person name="Lukacs Z."/>
            <person name="Mihaltcheva S."/>
            <person name="Morgado L.N."/>
            <person name="Niskanen T."/>
            <person name="Noordeloos M.E."/>
            <person name="Ohm R.A."/>
            <person name="Ortiz-Santana B."/>
            <person name="Ovrebo C."/>
            <person name="Racz N."/>
            <person name="Riley R."/>
            <person name="Savchenko A."/>
            <person name="Shiryaev A."/>
            <person name="Soop K."/>
            <person name="Spirin V."/>
            <person name="Szebenyi C."/>
            <person name="Tomsovsky M."/>
            <person name="Tulloss R.E."/>
            <person name="Uehling J."/>
            <person name="Grigoriev I.V."/>
            <person name="Vagvolgyi C."/>
            <person name="Papp T."/>
            <person name="Martin F.M."/>
            <person name="Miettinen O."/>
            <person name="Hibbett D.S."/>
            <person name="Nagy L.G."/>
        </authorList>
    </citation>
    <scope>NUCLEOTIDE SEQUENCE [LARGE SCALE GENOMIC DNA]</scope>
    <source>
        <strain evidence="1 2">CBS 962.96</strain>
    </source>
</reference>
<evidence type="ECO:0000313" key="1">
    <source>
        <dbReference type="EMBL" id="THV07886.1"/>
    </source>
</evidence>